<evidence type="ECO:0000256" key="1">
    <source>
        <dbReference type="ARBA" id="ARBA00013332"/>
    </source>
</evidence>
<dbReference type="GO" id="GO:0000156">
    <property type="term" value="F:phosphorelay response regulator activity"/>
    <property type="evidence" value="ECO:0007669"/>
    <property type="project" value="TreeGrafter"/>
</dbReference>
<dbReference type="Pfam" id="PF00072">
    <property type="entry name" value="Response_reg"/>
    <property type="match status" value="1"/>
</dbReference>
<sequence length="235" mass="26910">MFRTVNKDKKILVVDDEPDVTELLDYKLRQDGYRVSVINDPLMIMGTARSFQPDLVILDIMMPDLNGIQICRMLRADPVMKAVPVIFLTARGEADDRIKGFETGADDYISKPFDTRELLLRIKALFKRLGQTAEAGGQKEITIGKVAIDIEKHRLSVEGRDIDLTATEFKLLRLLMERKGRVQSRENLLVNVWNYEADIETRTVDTHIRRLREKLEDHAGIIETVRGVGYRAVDK</sequence>
<dbReference type="InterPro" id="IPR001867">
    <property type="entry name" value="OmpR/PhoB-type_DNA-bd"/>
</dbReference>
<dbReference type="Gene3D" id="3.40.50.2300">
    <property type="match status" value="1"/>
</dbReference>
<proteinExistence type="predicted"/>
<keyword evidence="5 9" id="KW-0238">DNA-binding</keyword>
<name>A0A842HGS0_9BACT</name>
<evidence type="ECO:0000256" key="8">
    <source>
        <dbReference type="PROSITE-ProRule" id="PRU00169"/>
    </source>
</evidence>
<dbReference type="Gene3D" id="1.10.10.10">
    <property type="entry name" value="Winged helix-like DNA-binding domain superfamily/Winged helix DNA-binding domain"/>
    <property type="match status" value="1"/>
</dbReference>
<dbReference type="FunFam" id="3.40.50.2300:FF:000001">
    <property type="entry name" value="DNA-binding response regulator PhoB"/>
    <property type="match status" value="1"/>
</dbReference>
<keyword evidence="6" id="KW-0804">Transcription</keyword>
<dbReference type="SMART" id="SM00448">
    <property type="entry name" value="REC"/>
    <property type="match status" value="1"/>
</dbReference>
<dbReference type="InterPro" id="IPR016032">
    <property type="entry name" value="Sig_transdc_resp-reg_C-effctor"/>
</dbReference>
<dbReference type="SUPFAM" id="SSF46894">
    <property type="entry name" value="C-terminal effector domain of the bipartite response regulators"/>
    <property type="match status" value="1"/>
</dbReference>
<dbReference type="Gene3D" id="6.10.250.690">
    <property type="match status" value="1"/>
</dbReference>
<accession>A0A842HGS0</accession>
<dbReference type="PANTHER" id="PTHR48111">
    <property type="entry name" value="REGULATOR OF RPOS"/>
    <property type="match status" value="1"/>
</dbReference>
<dbReference type="InterPro" id="IPR011006">
    <property type="entry name" value="CheY-like_superfamily"/>
</dbReference>
<dbReference type="AlphaFoldDB" id="A0A842HGS0"/>
<evidence type="ECO:0000256" key="4">
    <source>
        <dbReference type="ARBA" id="ARBA00023015"/>
    </source>
</evidence>
<dbReference type="InterPro" id="IPR036388">
    <property type="entry name" value="WH-like_DNA-bd_sf"/>
</dbReference>
<dbReference type="GO" id="GO:0000976">
    <property type="term" value="F:transcription cis-regulatory region binding"/>
    <property type="evidence" value="ECO:0007669"/>
    <property type="project" value="TreeGrafter"/>
</dbReference>
<dbReference type="CDD" id="cd00383">
    <property type="entry name" value="trans_reg_C"/>
    <property type="match status" value="1"/>
</dbReference>
<keyword evidence="13" id="KW-1185">Reference proteome</keyword>
<evidence type="ECO:0000256" key="5">
    <source>
        <dbReference type="ARBA" id="ARBA00023125"/>
    </source>
</evidence>
<dbReference type="GO" id="GO:0032993">
    <property type="term" value="C:protein-DNA complex"/>
    <property type="evidence" value="ECO:0007669"/>
    <property type="project" value="TreeGrafter"/>
</dbReference>
<dbReference type="Proteomes" id="UP000546464">
    <property type="component" value="Unassembled WGS sequence"/>
</dbReference>
<dbReference type="FunFam" id="1.10.10.10:FF:000018">
    <property type="entry name" value="DNA-binding response regulator ResD"/>
    <property type="match status" value="1"/>
</dbReference>
<feature type="domain" description="Response regulatory" evidence="10">
    <location>
        <begin position="10"/>
        <end position="126"/>
    </location>
</feature>
<dbReference type="GO" id="GO:0005829">
    <property type="term" value="C:cytosol"/>
    <property type="evidence" value="ECO:0007669"/>
    <property type="project" value="TreeGrafter"/>
</dbReference>
<evidence type="ECO:0000256" key="7">
    <source>
        <dbReference type="ARBA" id="ARBA00024735"/>
    </source>
</evidence>
<evidence type="ECO:0000256" key="3">
    <source>
        <dbReference type="ARBA" id="ARBA00023012"/>
    </source>
</evidence>
<gene>
    <name evidence="12" type="ORF">H5P28_14680</name>
</gene>
<feature type="DNA-binding region" description="OmpR/PhoB-type" evidence="9">
    <location>
        <begin position="138"/>
        <end position="234"/>
    </location>
</feature>
<comment type="function">
    <text evidence="7">This protein is a positive regulator for the phosphate regulon. Transcription of this operon is positively regulated by PhoB and PhoR when phosphate is limited.</text>
</comment>
<dbReference type="PROSITE" id="PS51755">
    <property type="entry name" value="OMPR_PHOB"/>
    <property type="match status" value="1"/>
</dbReference>
<keyword evidence="4" id="KW-0805">Transcription regulation</keyword>
<dbReference type="InterPro" id="IPR039420">
    <property type="entry name" value="WalR-like"/>
</dbReference>
<feature type="modified residue" description="4-aspartylphosphate" evidence="8">
    <location>
        <position position="59"/>
    </location>
</feature>
<comment type="caution">
    <text evidence="12">The sequence shown here is derived from an EMBL/GenBank/DDBJ whole genome shotgun (WGS) entry which is preliminary data.</text>
</comment>
<dbReference type="PROSITE" id="PS50110">
    <property type="entry name" value="RESPONSE_REGULATORY"/>
    <property type="match status" value="1"/>
</dbReference>
<reference evidence="12 13" key="1">
    <citation type="submission" date="2020-07" db="EMBL/GenBank/DDBJ databases">
        <authorList>
            <person name="Feng X."/>
        </authorList>
    </citation>
    <scope>NUCLEOTIDE SEQUENCE [LARGE SCALE GENOMIC DNA]</scope>
    <source>
        <strain evidence="12 13">JCM31066</strain>
    </source>
</reference>
<evidence type="ECO:0000259" key="11">
    <source>
        <dbReference type="PROSITE" id="PS51755"/>
    </source>
</evidence>
<keyword evidence="2 8" id="KW-0597">Phosphoprotein</keyword>
<dbReference type="GO" id="GO:0006355">
    <property type="term" value="P:regulation of DNA-templated transcription"/>
    <property type="evidence" value="ECO:0007669"/>
    <property type="project" value="InterPro"/>
</dbReference>
<dbReference type="EMBL" id="JACHVB010000043">
    <property type="protein sequence ID" value="MBC2595509.1"/>
    <property type="molecule type" value="Genomic_DNA"/>
</dbReference>
<dbReference type="SMART" id="SM00862">
    <property type="entry name" value="Trans_reg_C"/>
    <property type="match status" value="1"/>
</dbReference>
<evidence type="ECO:0000313" key="12">
    <source>
        <dbReference type="EMBL" id="MBC2595509.1"/>
    </source>
</evidence>
<feature type="domain" description="OmpR/PhoB-type" evidence="11">
    <location>
        <begin position="138"/>
        <end position="234"/>
    </location>
</feature>
<dbReference type="InterPro" id="IPR001789">
    <property type="entry name" value="Sig_transdc_resp-reg_receiver"/>
</dbReference>
<evidence type="ECO:0000256" key="2">
    <source>
        <dbReference type="ARBA" id="ARBA00022553"/>
    </source>
</evidence>
<evidence type="ECO:0000256" key="6">
    <source>
        <dbReference type="ARBA" id="ARBA00023163"/>
    </source>
</evidence>
<dbReference type="PANTHER" id="PTHR48111:SF40">
    <property type="entry name" value="PHOSPHATE REGULON TRANSCRIPTIONAL REGULATORY PROTEIN PHOB"/>
    <property type="match status" value="1"/>
</dbReference>
<dbReference type="Pfam" id="PF00486">
    <property type="entry name" value="Trans_reg_C"/>
    <property type="match status" value="1"/>
</dbReference>
<evidence type="ECO:0000259" key="10">
    <source>
        <dbReference type="PROSITE" id="PS50110"/>
    </source>
</evidence>
<keyword evidence="3" id="KW-0902">Two-component regulatory system</keyword>
<evidence type="ECO:0000313" key="13">
    <source>
        <dbReference type="Proteomes" id="UP000546464"/>
    </source>
</evidence>
<dbReference type="SUPFAM" id="SSF52172">
    <property type="entry name" value="CheY-like"/>
    <property type="match status" value="1"/>
</dbReference>
<evidence type="ECO:0000256" key="9">
    <source>
        <dbReference type="PROSITE-ProRule" id="PRU01091"/>
    </source>
</evidence>
<organism evidence="12 13">
    <name type="scientific">Ruficoccus amylovorans</name>
    <dbReference type="NCBI Taxonomy" id="1804625"/>
    <lineage>
        <taxon>Bacteria</taxon>
        <taxon>Pseudomonadati</taxon>
        <taxon>Verrucomicrobiota</taxon>
        <taxon>Opitutia</taxon>
        <taxon>Puniceicoccales</taxon>
        <taxon>Cerasicoccaceae</taxon>
        <taxon>Ruficoccus</taxon>
    </lineage>
</organism>
<protein>
    <recommendedName>
        <fullName evidence="1">Phosphate regulon transcriptional regulatory protein PhoB</fullName>
    </recommendedName>
</protein>